<dbReference type="EMBL" id="JH002857">
    <property type="protein sequence ID" value="EGW06017.1"/>
    <property type="molecule type" value="Genomic_DNA"/>
</dbReference>
<dbReference type="Proteomes" id="UP000001075">
    <property type="component" value="Unassembled WGS sequence"/>
</dbReference>
<evidence type="ECO:0000313" key="2">
    <source>
        <dbReference type="Proteomes" id="UP000001075"/>
    </source>
</evidence>
<name>G3IHT5_CRIGR</name>
<dbReference type="AlphaFoldDB" id="G3IHT5"/>
<reference evidence="2" key="1">
    <citation type="journal article" date="2011" name="Nat. Biotechnol.">
        <title>The genomic sequence of the Chinese hamster ovary (CHO)-K1 cell line.</title>
        <authorList>
            <person name="Xu X."/>
            <person name="Nagarajan H."/>
            <person name="Lewis N.E."/>
            <person name="Pan S."/>
            <person name="Cai Z."/>
            <person name="Liu X."/>
            <person name="Chen W."/>
            <person name="Xie M."/>
            <person name="Wang W."/>
            <person name="Hammond S."/>
            <person name="Andersen M.R."/>
            <person name="Neff N."/>
            <person name="Passarelli B."/>
            <person name="Koh W."/>
            <person name="Fan H.C."/>
            <person name="Wang J."/>
            <person name="Gui Y."/>
            <person name="Lee K.H."/>
            <person name="Betenbaugh M.J."/>
            <person name="Quake S.R."/>
            <person name="Famili I."/>
            <person name="Palsson B.O."/>
            <person name="Wang J."/>
        </authorList>
    </citation>
    <scope>NUCLEOTIDE SEQUENCE [LARGE SCALE GENOMIC DNA]</scope>
    <source>
        <strain evidence="2">CHO K1 cell line</strain>
    </source>
</reference>
<gene>
    <name evidence="1" type="ORF">I79_023391</name>
</gene>
<sequence length="66" mass="7454">MNKFTLREKARIPSCWEEEGKVHSVTVNVGGLDFLNWECAQCLRVVACTKGKRKKETAFGLFAFAC</sequence>
<protein>
    <submittedName>
        <fullName evidence="1">Uncharacterized protein</fullName>
    </submittedName>
</protein>
<evidence type="ECO:0000313" key="1">
    <source>
        <dbReference type="EMBL" id="EGW06017.1"/>
    </source>
</evidence>
<dbReference type="InParanoid" id="G3IHT5"/>
<accession>G3IHT5</accession>
<proteinExistence type="predicted"/>
<organism evidence="1 2">
    <name type="scientific">Cricetulus griseus</name>
    <name type="common">Chinese hamster</name>
    <name type="synonym">Cricetulus barabensis griseus</name>
    <dbReference type="NCBI Taxonomy" id="10029"/>
    <lineage>
        <taxon>Eukaryota</taxon>
        <taxon>Metazoa</taxon>
        <taxon>Chordata</taxon>
        <taxon>Craniata</taxon>
        <taxon>Vertebrata</taxon>
        <taxon>Euteleostomi</taxon>
        <taxon>Mammalia</taxon>
        <taxon>Eutheria</taxon>
        <taxon>Euarchontoglires</taxon>
        <taxon>Glires</taxon>
        <taxon>Rodentia</taxon>
        <taxon>Myomorpha</taxon>
        <taxon>Muroidea</taxon>
        <taxon>Cricetidae</taxon>
        <taxon>Cricetinae</taxon>
        <taxon>Cricetulus</taxon>
    </lineage>
</organism>